<dbReference type="Proteomes" id="UP000385544">
    <property type="component" value="Unassembled WGS sequence"/>
</dbReference>
<evidence type="ECO:0000313" key="3">
    <source>
        <dbReference type="Proteomes" id="UP000385544"/>
    </source>
</evidence>
<feature type="transmembrane region" description="Helical" evidence="1">
    <location>
        <begin position="99"/>
        <end position="117"/>
    </location>
</feature>
<feature type="transmembrane region" description="Helical" evidence="1">
    <location>
        <begin position="196"/>
        <end position="217"/>
    </location>
</feature>
<organism evidence="2 3">
    <name type="scientific">Streptococcus constellatus</name>
    <dbReference type="NCBI Taxonomy" id="76860"/>
    <lineage>
        <taxon>Bacteria</taxon>
        <taxon>Bacillati</taxon>
        <taxon>Bacillota</taxon>
        <taxon>Bacilli</taxon>
        <taxon>Lactobacillales</taxon>
        <taxon>Streptococcaceae</taxon>
        <taxon>Streptococcus</taxon>
        <taxon>Streptococcus anginosus group</taxon>
    </lineage>
</organism>
<keyword evidence="1" id="KW-1133">Transmembrane helix</keyword>
<gene>
    <name evidence="2" type="ORF">SCSS39_00894</name>
</gene>
<dbReference type="EMBL" id="CABHMZ010000013">
    <property type="protein sequence ID" value="VUW98610.1"/>
    <property type="molecule type" value="Genomic_DNA"/>
</dbReference>
<dbReference type="RefSeq" id="WP_144208765.1">
    <property type="nucleotide sequence ID" value="NZ_CABHMZ010000013.1"/>
</dbReference>
<reference evidence="2 3" key="1">
    <citation type="submission" date="2019-07" db="EMBL/GenBank/DDBJ databases">
        <authorList>
            <person name="Hibberd C M."/>
            <person name="Gehrig L. J."/>
            <person name="Chang H.-W."/>
            <person name="Venkatesh S."/>
        </authorList>
    </citation>
    <scope>NUCLEOTIDE SEQUENCE [LARGE SCALE GENOMIC DNA]</scope>
    <source>
        <strain evidence="2">Streptococcus_constellatus_SS_Bg39</strain>
    </source>
</reference>
<evidence type="ECO:0000256" key="1">
    <source>
        <dbReference type="SAM" id="Phobius"/>
    </source>
</evidence>
<feature type="transmembrane region" description="Helical" evidence="1">
    <location>
        <begin position="159"/>
        <end position="176"/>
    </location>
</feature>
<keyword evidence="1" id="KW-0472">Membrane</keyword>
<dbReference type="AlphaFoldDB" id="A0A564SW27"/>
<proteinExistence type="predicted"/>
<dbReference type="Pfam" id="PF14808">
    <property type="entry name" value="TMEM164"/>
    <property type="match status" value="1"/>
</dbReference>
<dbReference type="OrthoDB" id="9813172at2"/>
<feature type="transmembrane region" description="Helical" evidence="1">
    <location>
        <begin position="20"/>
        <end position="40"/>
    </location>
</feature>
<sequence>MNLQELFTSHKTEPPQLSPFWYGMMFLGMIYVMYSAVKYHQDKRYQIFLKCVQGLQILVLYSWYVTTLSPISEALPFYHCRLAMFAVLLLPDSSVYKQYFALLGVFGPICALVYPIFDPFAFPHITFVSYLIGHYALLGNSLTYLMNHYDSEQLSLRRIVEISFGMNLLLLFVNLVSGGNYGFLKVPPLVGDHGMMGNYIFVSLTLILAIWSISLVFKQIRQEQEETVRQEN</sequence>
<dbReference type="NCBIfam" id="TIGR02206">
    <property type="entry name" value="intg_mem_TP0381"/>
    <property type="match status" value="1"/>
</dbReference>
<dbReference type="InterPro" id="IPR011737">
    <property type="entry name" value="CHP02206_TP0381"/>
</dbReference>
<accession>A0A564SW27</accession>
<feature type="transmembrane region" description="Helical" evidence="1">
    <location>
        <begin position="123"/>
        <end position="147"/>
    </location>
</feature>
<evidence type="ECO:0000313" key="2">
    <source>
        <dbReference type="EMBL" id="VUW98610.1"/>
    </source>
</evidence>
<name>A0A564SW27_STRCV</name>
<keyword evidence="1" id="KW-0812">Transmembrane</keyword>
<protein>
    <submittedName>
        <fullName evidence="2">Integral membrane protein (Intg_mem_TP0381)</fullName>
    </submittedName>
</protein>